<dbReference type="PANTHER" id="PTHR10622">
    <property type="entry name" value="HET DOMAIN-CONTAINING PROTEIN"/>
    <property type="match status" value="1"/>
</dbReference>
<dbReference type="InterPro" id="IPR010730">
    <property type="entry name" value="HET"/>
</dbReference>
<evidence type="ECO:0000259" key="3">
    <source>
        <dbReference type="Pfam" id="PF26640"/>
    </source>
</evidence>
<dbReference type="PANTHER" id="PTHR10622:SF10">
    <property type="entry name" value="HET DOMAIN-CONTAINING PROTEIN"/>
    <property type="match status" value="1"/>
</dbReference>
<dbReference type="InterPro" id="IPR058525">
    <property type="entry name" value="DUF8212"/>
</dbReference>
<feature type="domain" description="DUF8212" evidence="3">
    <location>
        <begin position="238"/>
        <end position="347"/>
    </location>
</feature>
<keyword evidence="5" id="KW-1185">Reference proteome</keyword>
<gene>
    <name evidence="4" type="ORF">L227DRAFT_613350</name>
</gene>
<evidence type="ECO:0000259" key="2">
    <source>
        <dbReference type="Pfam" id="PF06985"/>
    </source>
</evidence>
<sequence>MWLLSTSRAELKFFVSPDAVEGGYAILSHVWDPEEQTFQDLQALRAQCAHTGQNPRHLACEKIKRCCELAERHGYRWVWIDTCCIDKTSSAELSEAINSMYRYYALSPVCYAFLKDVDADKAFHPSLSEQPGWGQFHVSRWHRRGWTLQELIAPRFVLFLSKEWSIMGTKLDLAEEIEKAAHVPASLLKLQRSLDDFSIVQRMSWAVDRRTTRLEDEAYCLLGIFDINMPTLYGEGRKAFQRLQEEIMRKSADTTLFAWGSECMGTLKGDPGGPRDAESYSLANFGLIATAPRMFNTRADRIIRYSPHGISGSDPEDQQVSPLHSGHVVNLSITPHGVLAHIPVVEFGSWTLADLCWRDQEGFPVFLVLRPVPADPDQWGPTYAVGVYPNPDARLLFLGLRESMRDACSTRVWKDIYIIQSAPLDQSPLLCIPFIPLNHALRTPFRFPEQNIQALASSSQPCKVLINNVQLPWKGEPPATFTIWPSSGLLDHFLPSYRIITIVQVGLCSARSLSDPTSPSPRGLDASKQIPSGPSPALWANVQYLPENEEPSVGHDCPSDHVHNWQDLKKTFVHEEPNEPGWWEAFTLAFTPCPMNPDGTLILHAWHRPIDFEASDGYTDMEPIPSAP</sequence>
<organism evidence="4 5">
    <name type="scientific">Lentinus tigrinus ALCF2SS1-6</name>
    <dbReference type="NCBI Taxonomy" id="1328759"/>
    <lineage>
        <taxon>Eukaryota</taxon>
        <taxon>Fungi</taxon>
        <taxon>Dikarya</taxon>
        <taxon>Basidiomycota</taxon>
        <taxon>Agaricomycotina</taxon>
        <taxon>Agaricomycetes</taxon>
        <taxon>Polyporales</taxon>
        <taxon>Polyporaceae</taxon>
        <taxon>Lentinus</taxon>
    </lineage>
</organism>
<dbReference type="EMBL" id="ML122278">
    <property type="protein sequence ID" value="RPD57980.1"/>
    <property type="molecule type" value="Genomic_DNA"/>
</dbReference>
<accession>A0A5C2S3B8</accession>
<feature type="domain" description="Heterokaryon incompatibility" evidence="2">
    <location>
        <begin position="24"/>
        <end position="122"/>
    </location>
</feature>
<dbReference type="Pfam" id="PF26640">
    <property type="entry name" value="DUF8212"/>
    <property type="match status" value="1"/>
</dbReference>
<feature type="region of interest" description="Disordered" evidence="1">
    <location>
        <begin position="514"/>
        <end position="534"/>
    </location>
</feature>
<protein>
    <submittedName>
        <fullName evidence="4">HET-domain-containing protein</fullName>
    </submittedName>
</protein>
<dbReference type="OrthoDB" id="2730084at2759"/>
<evidence type="ECO:0000313" key="5">
    <source>
        <dbReference type="Proteomes" id="UP000313359"/>
    </source>
</evidence>
<dbReference type="STRING" id="1328759.A0A5C2S3B8"/>
<evidence type="ECO:0000313" key="4">
    <source>
        <dbReference type="EMBL" id="RPD57980.1"/>
    </source>
</evidence>
<evidence type="ECO:0000256" key="1">
    <source>
        <dbReference type="SAM" id="MobiDB-lite"/>
    </source>
</evidence>
<proteinExistence type="predicted"/>
<reference evidence="4" key="1">
    <citation type="journal article" date="2018" name="Genome Biol. Evol.">
        <title>Genomics and development of Lentinus tigrinus, a white-rot wood-decaying mushroom with dimorphic fruiting bodies.</title>
        <authorList>
            <person name="Wu B."/>
            <person name="Xu Z."/>
            <person name="Knudson A."/>
            <person name="Carlson A."/>
            <person name="Chen N."/>
            <person name="Kovaka S."/>
            <person name="LaButti K."/>
            <person name="Lipzen A."/>
            <person name="Pennachio C."/>
            <person name="Riley R."/>
            <person name="Schakwitz W."/>
            <person name="Umezawa K."/>
            <person name="Ohm R.A."/>
            <person name="Grigoriev I.V."/>
            <person name="Nagy L.G."/>
            <person name="Gibbons J."/>
            <person name="Hibbett D."/>
        </authorList>
    </citation>
    <scope>NUCLEOTIDE SEQUENCE [LARGE SCALE GENOMIC DNA]</scope>
    <source>
        <strain evidence="4">ALCF2SS1-6</strain>
    </source>
</reference>
<dbReference type="Proteomes" id="UP000313359">
    <property type="component" value="Unassembled WGS sequence"/>
</dbReference>
<dbReference type="AlphaFoldDB" id="A0A5C2S3B8"/>
<name>A0A5C2S3B8_9APHY</name>
<dbReference type="Pfam" id="PF06985">
    <property type="entry name" value="HET"/>
    <property type="match status" value="1"/>
</dbReference>